<dbReference type="SUPFAM" id="SSF52172">
    <property type="entry name" value="CheY-like"/>
    <property type="match status" value="1"/>
</dbReference>
<keyword evidence="1" id="KW-0597">Phosphoprotein</keyword>
<dbReference type="SMART" id="SM00448">
    <property type="entry name" value="REC"/>
    <property type="match status" value="1"/>
</dbReference>
<dbReference type="GO" id="GO:0032993">
    <property type="term" value="C:protein-DNA complex"/>
    <property type="evidence" value="ECO:0007669"/>
    <property type="project" value="TreeGrafter"/>
</dbReference>
<organism evidence="9">
    <name type="scientific">freshwater sediment metagenome</name>
    <dbReference type="NCBI Taxonomy" id="556182"/>
    <lineage>
        <taxon>unclassified sequences</taxon>
        <taxon>metagenomes</taxon>
        <taxon>ecological metagenomes</taxon>
    </lineage>
</organism>
<gene>
    <name evidence="9" type="ORF">AMST5_02379</name>
</gene>
<dbReference type="PANTHER" id="PTHR48111:SF1">
    <property type="entry name" value="TWO-COMPONENT RESPONSE REGULATOR ORR33"/>
    <property type="match status" value="1"/>
</dbReference>
<dbReference type="AlphaFoldDB" id="A0AA48LZX3"/>
<evidence type="ECO:0000256" key="5">
    <source>
        <dbReference type="ARBA" id="ARBA00023163"/>
    </source>
</evidence>
<dbReference type="GO" id="GO:0000976">
    <property type="term" value="F:transcription cis-regulatory region binding"/>
    <property type="evidence" value="ECO:0007669"/>
    <property type="project" value="TreeGrafter"/>
</dbReference>
<dbReference type="PROSITE" id="PS51755">
    <property type="entry name" value="OMPR_PHOB"/>
    <property type="match status" value="1"/>
</dbReference>
<dbReference type="InterPro" id="IPR001789">
    <property type="entry name" value="Sig_transdc_resp-reg_receiver"/>
</dbReference>
<dbReference type="InterPro" id="IPR039420">
    <property type="entry name" value="WalR-like"/>
</dbReference>
<keyword evidence="3" id="KW-0805">Transcription regulation</keyword>
<dbReference type="InterPro" id="IPR036388">
    <property type="entry name" value="WH-like_DNA-bd_sf"/>
</dbReference>
<dbReference type="SMART" id="SM00862">
    <property type="entry name" value="Trans_reg_C"/>
    <property type="match status" value="1"/>
</dbReference>
<keyword evidence="4" id="KW-0238">DNA-binding</keyword>
<dbReference type="PANTHER" id="PTHR48111">
    <property type="entry name" value="REGULATOR OF RPOS"/>
    <property type="match status" value="1"/>
</dbReference>
<feature type="region of interest" description="Disordered" evidence="6">
    <location>
        <begin position="207"/>
        <end position="228"/>
    </location>
</feature>
<dbReference type="GO" id="GO:0005829">
    <property type="term" value="C:cytosol"/>
    <property type="evidence" value="ECO:0007669"/>
    <property type="project" value="TreeGrafter"/>
</dbReference>
<dbReference type="InterPro" id="IPR016032">
    <property type="entry name" value="Sig_transdc_resp-reg_C-effctor"/>
</dbReference>
<dbReference type="Pfam" id="PF00486">
    <property type="entry name" value="Trans_reg_C"/>
    <property type="match status" value="1"/>
</dbReference>
<evidence type="ECO:0000259" key="7">
    <source>
        <dbReference type="PROSITE" id="PS50110"/>
    </source>
</evidence>
<dbReference type="Gene3D" id="3.40.50.2300">
    <property type="match status" value="1"/>
</dbReference>
<sequence>MDIANTAKKILLVEDDDDFRETLHYALSSPDRAVTAVNCAAQFRKIAGDRFELAIIDINLPDDSGFALVRHLRESSSTRIIILSGRDTMADRVEGYTNGADIYMVKPTAQAELLAAVESLLRRDGAESGGELAGWRFDREGALLSPEGQKISLSVRQSDFMKRLMRSPGKAVRRDELRRVIGIEETDESGRALDMFVTRLRREIEDQTKQKAPIETVPRQGFTFRKRG</sequence>
<protein>
    <recommendedName>
        <fullName evidence="10">Response regulatory domain-containing protein</fullName>
    </recommendedName>
</protein>
<proteinExistence type="predicted"/>
<dbReference type="SUPFAM" id="SSF46894">
    <property type="entry name" value="C-terminal effector domain of the bipartite response regulators"/>
    <property type="match status" value="1"/>
</dbReference>
<dbReference type="GO" id="GO:0000156">
    <property type="term" value="F:phosphorelay response regulator activity"/>
    <property type="evidence" value="ECO:0007669"/>
    <property type="project" value="TreeGrafter"/>
</dbReference>
<dbReference type="CDD" id="cd00383">
    <property type="entry name" value="trans_reg_C"/>
    <property type="match status" value="1"/>
</dbReference>
<dbReference type="Pfam" id="PF00072">
    <property type="entry name" value="Response_reg"/>
    <property type="match status" value="1"/>
</dbReference>
<evidence type="ECO:0000256" key="2">
    <source>
        <dbReference type="ARBA" id="ARBA00023012"/>
    </source>
</evidence>
<dbReference type="EMBL" id="OY288114">
    <property type="protein sequence ID" value="CAJ0872040.1"/>
    <property type="molecule type" value="Genomic_DNA"/>
</dbReference>
<evidence type="ECO:0000256" key="4">
    <source>
        <dbReference type="ARBA" id="ARBA00023125"/>
    </source>
</evidence>
<dbReference type="InterPro" id="IPR011006">
    <property type="entry name" value="CheY-like_superfamily"/>
</dbReference>
<name>A0AA48LZX3_9ZZZZ</name>
<evidence type="ECO:0000256" key="6">
    <source>
        <dbReference type="SAM" id="MobiDB-lite"/>
    </source>
</evidence>
<evidence type="ECO:0000313" key="9">
    <source>
        <dbReference type="EMBL" id="CAJ0872040.1"/>
    </source>
</evidence>
<keyword evidence="5" id="KW-0804">Transcription</keyword>
<evidence type="ECO:0000256" key="1">
    <source>
        <dbReference type="ARBA" id="ARBA00022553"/>
    </source>
</evidence>
<feature type="domain" description="Response regulatory" evidence="7">
    <location>
        <begin position="9"/>
        <end position="121"/>
    </location>
</feature>
<keyword evidence="2" id="KW-0902">Two-component regulatory system</keyword>
<feature type="domain" description="OmpR/PhoB-type" evidence="8">
    <location>
        <begin position="127"/>
        <end position="226"/>
    </location>
</feature>
<reference evidence="9" key="1">
    <citation type="submission" date="2023-07" db="EMBL/GenBank/DDBJ databases">
        <authorList>
            <person name="Pelsma A.J. K."/>
        </authorList>
    </citation>
    <scope>NUCLEOTIDE SEQUENCE</scope>
</reference>
<dbReference type="InterPro" id="IPR001867">
    <property type="entry name" value="OmpR/PhoB-type_DNA-bd"/>
</dbReference>
<evidence type="ECO:0000259" key="8">
    <source>
        <dbReference type="PROSITE" id="PS51755"/>
    </source>
</evidence>
<dbReference type="Gene3D" id="1.10.10.10">
    <property type="entry name" value="Winged helix-like DNA-binding domain superfamily/Winged helix DNA-binding domain"/>
    <property type="match status" value="1"/>
</dbReference>
<evidence type="ECO:0000256" key="3">
    <source>
        <dbReference type="ARBA" id="ARBA00023015"/>
    </source>
</evidence>
<dbReference type="GO" id="GO:0006355">
    <property type="term" value="P:regulation of DNA-templated transcription"/>
    <property type="evidence" value="ECO:0007669"/>
    <property type="project" value="InterPro"/>
</dbReference>
<evidence type="ECO:0008006" key="10">
    <source>
        <dbReference type="Google" id="ProtNLM"/>
    </source>
</evidence>
<dbReference type="PROSITE" id="PS50110">
    <property type="entry name" value="RESPONSE_REGULATORY"/>
    <property type="match status" value="1"/>
</dbReference>
<accession>A0AA48LZX3</accession>